<gene>
    <name evidence="1" type="ORF">H7I73_24350</name>
</gene>
<proteinExistence type="predicted"/>
<dbReference type="EMBL" id="JACLAG010000010">
    <property type="protein sequence ID" value="MBC2622774.1"/>
    <property type="molecule type" value="Genomic_DNA"/>
</dbReference>
<dbReference type="Proteomes" id="UP000548504">
    <property type="component" value="Unassembled WGS sequence"/>
</dbReference>
<dbReference type="RefSeq" id="WP_185656626.1">
    <property type="nucleotide sequence ID" value="NZ_JACLAG010000010.1"/>
</dbReference>
<dbReference type="AlphaFoldDB" id="A0A7X1EJR4"/>
<protein>
    <submittedName>
        <fullName evidence="1">Uncharacterized protein</fullName>
    </submittedName>
</protein>
<reference evidence="1 2" key="1">
    <citation type="submission" date="2020-08" db="EMBL/GenBank/DDBJ databases">
        <title>Emergence and comparative genomics analysis of Citrobacter in Fennec fox imported from North Africa to China.</title>
        <authorList>
            <person name="Zheng B."/>
        </authorList>
    </citation>
    <scope>NUCLEOTIDE SEQUENCE [LARGE SCALE GENOMIC DNA]</scope>
    <source>
        <strain evidence="1 2">FF141</strain>
    </source>
</reference>
<organism evidence="1 2">
    <name type="scientific">Citrobacter cronae</name>
    <dbReference type="NCBI Taxonomy" id="1748967"/>
    <lineage>
        <taxon>Bacteria</taxon>
        <taxon>Pseudomonadati</taxon>
        <taxon>Pseudomonadota</taxon>
        <taxon>Gammaproteobacteria</taxon>
        <taxon>Enterobacterales</taxon>
        <taxon>Enterobacteriaceae</taxon>
        <taxon>Citrobacter</taxon>
        <taxon>Citrobacter freundii complex</taxon>
    </lineage>
</organism>
<name>A0A7X1EJR4_9ENTR</name>
<evidence type="ECO:0000313" key="1">
    <source>
        <dbReference type="EMBL" id="MBC2622774.1"/>
    </source>
</evidence>
<accession>A0A7X1EJR4</accession>
<sequence length="240" mass="26251">MNTPKLMAMFPELVVRNNDGSYYHPAYTAFCAGREWISYPELENWLTAHGLEYAISQFDQEPDTAAAREYASTASFTTWEPEAPGGDGWFIAAIYESEDGPECLWVRSNVHGQLDAALNTIREAKTNSGCPDGVDLQEHLKQLVVEGAALKHVPQHNSVAMLLALDALKSTALPDVGLQLAFSTLIQNRKTPALNSAIRAIKAQGVEMAIQEVLSVDTIASTGVVKHLLHTFATQLRQEA</sequence>
<evidence type="ECO:0000313" key="2">
    <source>
        <dbReference type="Proteomes" id="UP000548504"/>
    </source>
</evidence>
<comment type="caution">
    <text evidence="1">The sequence shown here is derived from an EMBL/GenBank/DDBJ whole genome shotgun (WGS) entry which is preliminary data.</text>
</comment>